<evidence type="ECO:0000256" key="8">
    <source>
        <dbReference type="ARBA" id="ARBA00048169"/>
    </source>
</evidence>
<proteinExistence type="inferred from homology"/>
<comment type="pathway">
    <text evidence="3">Porphyrin-containing compound metabolism; protoporphyrin-IX biosynthesis; coproporphyrinogen-III from 5-aminolevulinate: step 2/4.</text>
</comment>
<dbReference type="KEGG" id="vbh:CMV30_00535"/>
<dbReference type="SUPFAM" id="SSF54782">
    <property type="entry name" value="Porphobilinogen deaminase (hydroxymethylbilane synthase), C-terminal domain"/>
    <property type="match status" value="1"/>
</dbReference>
<evidence type="ECO:0000256" key="5">
    <source>
        <dbReference type="ARBA" id="ARBA00012655"/>
    </source>
</evidence>
<organism evidence="11 12">
    <name type="scientific">Nibricoccus aquaticus</name>
    <dbReference type="NCBI Taxonomy" id="2576891"/>
    <lineage>
        <taxon>Bacteria</taxon>
        <taxon>Pseudomonadati</taxon>
        <taxon>Verrucomicrobiota</taxon>
        <taxon>Opitutia</taxon>
        <taxon>Opitutales</taxon>
        <taxon>Opitutaceae</taxon>
        <taxon>Nibricoccus</taxon>
    </lineage>
</organism>
<evidence type="ECO:0000256" key="9">
    <source>
        <dbReference type="NCBIfam" id="TIGR00212"/>
    </source>
</evidence>
<dbReference type="InterPro" id="IPR000860">
    <property type="entry name" value="HemC"/>
</dbReference>
<keyword evidence="6" id="KW-0808">Transferase</keyword>
<dbReference type="InterPro" id="IPR022419">
    <property type="entry name" value="Porphobilin_deaminase_cofac_BS"/>
</dbReference>
<dbReference type="AlphaFoldDB" id="A0A290QFD9"/>
<dbReference type="PIRSF" id="PIRSF001438">
    <property type="entry name" value="4pyrrol_synth_OHMeBilane_synth"/>
    <property type="match status" value="1"/>
</dbReference>
<dbReference type="Pfam" id="PF01379">
    <property type="entry name" value="Porphobil_deam"/>
    <property type="match status" value="1"/>
</dbReference>
<dbReference type="GO" id="GO:0006783">
    <property type="term" value="P:heme biosynthetic process"/>
    <property type="evidence" value="ECO:0007669"/>
    <property type="project" value="TreeGrafter"/>
</dbReference>
<comment type="similarity">
    <text evidence="4">Belongs to the HMBS family.</text>
</comment>
<evidence type="ECO:0000256" key="1">
    <source>
        <dbReference type="ARBA" id="ARBA00001916"/>
    </source>
</evidence>
<feature type="domain" description="Porphobilinogen deaminase N-terminal" evidence="10">
    <location>
        <begin position="8"/>
        <end position="208"/>
    </location>
</feature>
<evidence type="ECO:0000256" key="7">
    <source>
        <dbReference type="ARBA" id="ARBA00023244"/>
    </source>
</evidence>
<dbReference type="InterPro" id="IPR036803">
    <property type="entry name" value="Porphobilinogen_deaminase_C_sf"/>
</dbReference>
<dbReference type="SUPFAM" id="SSF53850">
    <property type="entry name" value="Periplasmic binding protein-like II"/>
    <property type="match status" value="1"/>
</dbReference>
<dbReference type="EC" id="2.5.1.61" evidence="5 9"/>
<evidence type="ECO:0000259" key="10">
    <source>
        <dbReference type="Pfam" id="PF01379"/>
    </source>
</evidence>
<gene>
    <name evidence="11" type="ORF">CMV30_00535</name>
</gene>
<dbReference type="Proteomes" id="UP000217265">
    <property type="component" value="Chromosome"/>
</dbReference>
<dbReference type="PANTHER" id="PTHR11557">
    <property type="entry name" value="PORPHOBILINOGEN DEAMINASE"/>
    <property type="match status" value="1"/>
</dbReference>
<evidence type="ECO:0000313" key="11">
    <source>
        <dbReference type="EMBL" id="ATC62582.1"/>
    </source>
</evidence>
<evidence type="ECO:0000256" key="3">
    <source>
        <dbReference type="ARBA" id="ARBA00004735"/>
    </source>
</evidence>
<keyword evidence="12" id="KW-1185">Reference proteome</keyword>
<reference evidence="11 12" key="1">
    <citation type="submission" date="2017-09" db="EMBL/GenBank/DDBJ databases">
        <title>Complete genome sequence of Verrucomicrobial strain HZ-65, isolated from freshwater.</title>
        <authorList>
            <person name="Choi A."/>
        </authorList>
    </citation>
    <scope>NUCLEOTIDE SEQUENCE [LARGE SCALE GENOMIC DNA]</scope>
    <source>
        <strain evidence="11 12">HZ-65</strain>
    </source>
</reference>
<evidence type="ECO:0000313" key="12">
    <source>
        <dbReference type="Proteomes" id="UP000217265"/>
    </source>
</evidence>
<dbReference type="RefSeq" id="WP_096054217.1">
    <property type="nucleotide sequence ID" value="NZ_CP023344.1"/>
</dbReference>
<dbReference type="GO" id="GO:0005737">
    <property type="term" value="C:cytoplasm"/>
    <property type="evidence" value="ECO:0007669"/>
    <property type="project" value="UniProtKB-UniRule"/>
</dbReference>
<keyword evidence="7" id="KW-0627">Porphyrin biosynthesis</keyword>
<comment type="function">
    <text evidence="2">Tetrapolymerization of the monopyrrole PBG into the hydroxymethylbilane pre-uroporphyrinogen in several discrete steps.</text>
</comment>
<dbReference type="NCBIfam" id="TIGR00212">
    <property type="entry name" value="hemC"/>
    <property type="match status" value="1"/>
</dbReference>
<sequence>MSATKKLILATRKSPLALAQTELVAAHLRAKLGVETELLKLVTTGDKQTDWSLEKKGGKGLFTSELEQALLRGEADVAVHSTKDLPGDMPEGLGIGGYMPREDPRDILVLRAGVAEPKTIATGSPRRRLQIGMIFPNAQFTEIRGNVDTRLRKIAEGGVADATLLAAAGLNRLQIGNWPGVEFHSLGFENMVPAVGQAAIAVQCRAGDVAKFANVFDAATATTVTLERAFQSALGGGCHTAFAAHATADTLYFFHHEIGLRSLPLGPEDFAKPVEFARSTLKYFGFQI</sequence>
<protein>
    <recommendedName>
        <fullName evidence="5 9">Hydroxymethylbilane synthase</fullName>
        <ecNumber evidence="5 9">2.5.1.61</ecNumber>
    </recommendedName>
</protein>
<dbReference type="PANTHER" id="PTHR11557:SF0">
    <property type="entry name" value="PORPHOBILINOGEN DEAMINASE"/>
    <property type="match status" value="1"/>
</dbReference>
<evidence type="ECO:0000256" key="2">
    <source>
        <dbReference type="ARBA" id="ARBA00002869"/>
    </source>
</evidence>
<dbReference type="EMBL" id="CP023344">
    <property type="protein sequence ID" value="ATC62582.1"/>
    <property type="molecule type" value="Genomic_DNA"/>
</dbReference>
<name>A0A290QFD9_9BACT</name>
<dbReference type="OrthoDB" id="9810298at2"/>
<dbReference type="GO" id="GO:0004418">
    <property type="term" value="F:hydroxymethylbilane synthase activity"/>
    <property type="evidence" value="ECO:0007669"/>
    <property type="project" value="UniProtKB-UniRule"/>
</dbReference>
<dbReference type="PROSITE" id="PS00533">
    <property type="entry name" value="PORPHOBILINOGEN_DEAM"/>
    <property type="match status" value="1"/>
</dbReference>
<dbReference type="PRINTS" id="PR00151">
    <property type="entry name" value="PORPHBDMNASE"/>
</dbReference>
<comment type="cofactor">
    <cofactor evidence="1">
        <name>dipyrromethane</name>
        <dbReference type="ChEBI" id="CHEBI:60342"/>
    </cofactor>
</comment>
<comment type="catalytic activity">
    <reaction evidence="8">
        <text>4 porphobilinogen + H2O = hydroxymethylbilane + 4 NH4(+)</text>
        <dbReference type="Rhea" id="RHEA:13185"/>
        <dbReference type="ChEBI" id="CHEBI:15377"/>
        <dbReference type="ChEBI" id="CHEBI:28938"/>
        <dbReference type="ChEBI" id="CHEBI:57845"/>
        <dbReference type="ChEBI" id="CHEBI:58126"/>
        <dbReference type="EC" id="2.5.1.61"/>
    </reaction>
</comment>
<accession>A0A290QFD9</accession>
<evidence type="ECO:0000256" key="4">
    <source>
        <dbReference type="ARBA" id="ARBA00005638"/>
    </source>
</evidence>
<dbReference type="Gene3D" id="3.40.190.10">
    <property type="entry name" value="Periplasmic binding protein-like II"/>
    <property type="match status" value="2"/>
</dbReference>
<dbReference type="Gene3D" id="3.30.160.40">
    <property type="entry name" value="Porphobilinogen deaminase, C-terminal domain"/>
    <property type="match status" value="1"/>
</dbReference>
<evidence type="ECO:0000256" key="6">
    <source>
        <dbReference type="ARBA" id="ARBA00022679"/>
    </source>
</evidence>
<dbReference type="InterPro" id="IPR022417">
    <property type="entry name" value="Porphobilin_deaminase_N"/>
</dbReference>